<comment type="similarity">
    <text evidence="1 7">Belongs to the amidase family. GatA subfamily.</text>
</comment>
<comment type="caution">
    <text evidence="9">The sequence shown here is derived from an EMBL/GenBank/DDBJ whole genome shotgun (WGS) entry which is preliminary data.</text>
</comment>
<accession>A0A420IJK8</accession>
<dbReference type="HAMAP" id="MF_00120">
    <property type="entry name" value="GatA"/>
    <property type="match status" value="1"/>
</dbReference>
<dbReference type="GO" id="GO:0005739">
    <property type="term" value="C:mitochondrion"/>
    <property type="evidence" value="ECO:0007669"/>
    <property type="project" value="UniProtKB-SubCell"/>
</dbReference>
<evidence type="ECO:0000256" key="1">
    <source>
        <dbReference type="ARBA" id="ARBA00008069"/>
    </source>
</evidence>
<evidence type="ECO:0000256" key="6">
    <source>
        <dbReference type="ARBA" id="ARBA00047407"/>
    </source>
</evidence>
<name>A0A420IJK8_9PEZI</name>
<dbReference type="PANTHER" id="PTHR11895:SF7">
    <property type="entry name" value="GLUTAMYL-TRNA(GLN) AMIDOTRANSFERASE SUBUNIT A, MITOCHONDRIAL"/>
    <property type="match status" value="1"/>
</dbReference>
<dbReference type="Gene3D" id="3.90.1300.10">
    <property type="entry name" value="Amidase signature (AS) domain"/>
    <property type="match status" value="1"/>
</dbReference>
<evidence type="ECO:0000256" key="7">
    <source>
        <dbReference type="HAMAP-Rule" id="MF_03150"/>
    </source>
</evidence>
<reference evidence="9 10" key="1">
    <citation type="journal article" date="2018" name="BMC Genomics">
        <title>Comparative genome analyses reveal sequence features reflecting distinct modes of host-adaptation between dicot and monocot powdery mildew.</title>
        <authorList>
            <person name="Wu Y."/>
            <person name="Ma X."/>
            <person name="Pan Z."/>
            <person name="Kale S.D."/>
            <person name="Song Y."/>
            <person name="King H."/>
            <person name="Zhang Q."/>
            <person name="Presley C."/>
            <person name="Deng X."/>
            <person name="Wei C.I."/>
            <person name="Xiao S."/>
        </authorList>
    </citation>
    <scope>NUCLEOTIDE SEQUENCE [LARGE SCALE GENOMIC DNA]</scope>
    <source>
        <strain evidence="9">UCSC1</strain>
    </source>
</reference>
<comment type="subunit">
    <text evidence="7">Subunit of the heterotrimeric GatCAB amidotransferase (AdT) complex, composed of A, B and C subunits.</text>
</comment>
<dbReference type="GO" id="GO:0016740">
    <property type="term" value="F:transferase activity"/>
    <property type="evidence" value="ECO:0007669"/>
    <property type="project" value="UniProtKB-KW"/>
</dbReference>
<feature type="active site" description="Acyl-ester intermediate" evidence="7">
    <location>
        <position position="154"/>
    </location>
</feature>
<evidence type="ECO:0000313" key="9">
    <source>
        <dbReference type="EMBL" id="RKF74754.1"/>
    </source>
</evidence>
<dbReference type="GO" id="GO:0032543">
    <property type="term" value="P:mitochondrial translation"/>
    <property type="evidence" value="ECO:0007669"/>
    <property type="project" value="UniProtKB-UniRule"/>
</dbReference>
<dbReference type="PROSITE" id="PS00571">
    <property type="entry name" value="AMIDASES"/>
    <property type="match status" value="1"/>
</dbReference>
<dbReference type="Pfam" id="PF01425">
    <property type="entry name" value="Amidase"/>
    <property type="match status" value="1"/>
</dbReference>
<dbReference type="EMBL" id="MCBR01008312">
    <property type="protein sequence ID" value="RKF74754.1"/>
    <property type="molecule type" value="Genomic_DNA"/>
</dbReference>
<dbReference type="InterPro" id="IPR020556">
    <property type="entry name" value="Amidase_CS"/>
</dbReference>
<keyword evidence="2 7" id="KW-0436">Ligase</keyword>
<comment type="function">
    <text evidence="7">Allows the formation of correctly charged Gln-tRNA(Gln) through the transamidation of misacylated Glu-tRNA(Gln) in the mitochondria. The reaction takes place in the presence of glutamine and ATP through an activated gamma-phospho-Glu-tRNA(Gln).</text>
</comment>
<dbReference type="GO" id="GO:0070681">
    <property type="term" value="P:glutaminyl-tRNAGln biosynthesis via transamidation"/>
    <property type="evidence" value="ECO:0007669"/>
    <property type="project" value="UniProtKB-UniRule"/>
</dbReference>
<dbReference type="InterPro" id="IPR023631">
    <property type="entry name" value="Amidase_dom"/>
</dbReference>
<dbReference type="EC" id="6.3.5.7" evidence="7"/>
<dbReference type="InterPro" id="IPR004412">
    <property type="entry name" value="GatA"/>
</dbReference>
<feature type="active site" description="Charge relay system" evidence="7">
    <location>
        <position position="51"/>
    </location>
</feature>
<dbReference type="PANTHER" id="PTHR11895">
    <property type="entry name" value="TRANSAMIDASE"/>
    <property type="match status" value="1"/>
</dbReference>
<evidence type="ECO:0000256" key="5">
    <source>
        <dbReference type="ARBA" id="ARBA00022917"/>
    </source>
</evidence>
<dbReference type="SUPFAM" id="SSF75304">
    <property type="entry name" value="Amidase signature (AS) enzymes"/>
    <property type="match status" value="1"/>
</dbReference>
<feature type="active site" description="Charge relay system" evidence="7">
    <location>
        <position position="130"/>
    </location>
</feature>
<evidence type="ECO:0000256" key="4">
    <source>
        <dbReference type="ARBA" id="ARBA00022840"/>
    </source>
</evidence>
<sequence length="525" mass="58358">MAFRRSSAIKFGNYPNPSITAKDVFITEIYSASSEPRQQLEVHKLKKIAVKDNIATSNGIATTCASKILINYQSPFEAEVLKKLGENGESVIIGKSKMDEFGMGSNSIHSVWGPARRKSLSLRAFSPGGSSGGSAVAVADNYCDLGIGTDTGGSIRLPAAYTGIVGFKPSYGLISRWGIIPYANSLDTVGFLTWTVDENERAFRQTLGYDHRDPTSLKEKDRRRIHSNIVDVRNCSGSRAKAESISSFSTSWLRELTIGFPLEYNTNEIDSEILSVWKLILKLLRKMGANVVPVSLPTTKYSLPAYYVLASAEAASNLAKYDGVRYGTFCKGTQKPEDTLHSETRGKSLGTEVRRRIILGSYTLSSKRMSNYFIQAQKVRRLIQRDFDRVFKIQNPLRDKEQFDMSYLREEIPVSNKLGPETIDYIICPTAATYPPTLENVIQEKPVDTYINDIFTVPASLAGLPTISVPVKLLDNSLFAVGIQVIGQYGEDFGVLRLGNQLEKTVNYVKNKFTCLKLIRKNQRN</sequence>
<dbReference type="Proteomes" id="UP000285405">
    <property type="component" value="Unassembled WGS sequence"/>
</dbReference>
<proteinExistence type="inferred from homology"/>
<evidence type="ECO:0000256" key="2">
    <source>
        <dbReference type="ARBA" id="ARBA00022598"/>
    </source>
</evidence>
<keyword evidence="5 7" id="KW-0648">Protein biosynthesis</keyword>
<gene>
    <name evidence="9" type="ORF">GcC1_083004</name>
</gene>
<protein>
    <recommendedName>
        <fullName evidence="7">Glutamyl-tRNA(Gln) amidotransferase subunit A, mitochondrial</fullName>
        <shortName evidence="7">Glu-AdT subunit A</shortName>
        <ecNumber evidence="7">6.3.5.7</ecNumber>
    </recommendedName>
</protein>
<dbReference type="GO" id="GO:0030956">
    <property type="term" value="C:glutamyl-tRNA(Gln) amidotransferase complex"/>
    <property type="evidence" value="ECO:0007669"/>
    <property type="project" value="UniProtKB-UniRule"/>
</dbReference>
<dbReference type="GO" id="GO:0050567">
    <property type="term" value="F:glutaminyl-tRNA synthase (glutamine-hydrolyzing) activity"/>
    <property type="evidence" value="ECO:0007669"/>
    <property type="project" value="UniProtKB-UniRule"/>
</dbReference>
<feature type="domain" description="Amidase" evidence="8">
    <location>
        <begin position="48"/>
        <end position="496"/>
    </location>
</feature>
<keyword evidence="3 7" id="KW-0547">Nucleotide-binding</keyword>
<dbReference type="OrthoDB" id="421993at2759"/>
<evidence type="ECO:0000259" key="8">
    <source>
        <dbReference type="Pfam" id="PF01425"/>
    </source>
</evidence>
<keyword evidence="7" id="KW-0496">Mitochondrion</keyword>
<comment type="catalytic activity">
    <reaction evidence="6 7">
        <text>L-glutamyl-tRNA(Gln) + L-glutamine + ATP + H2O = L-glutaminyl-tRNA(Gln) + L-glutamate + ADP + phosphate + H(+)</text>
        <dbReference type="Rhea" id="RHEA:17521"/>
        <dbReference type="Rhea" id="RHEA-COMP:9681"/>
        <dbReference type="Rhea" id="RHEA-COMP:9684"/>
        <dbReference type="ChEBI" id="CHEBI:15377"/>
        <dbReference type="ChEBI" id="CHEBI:15378"/>
        <dbReference type="ChEBI" id="CHEBI:29985"/>
        <dbReference type="ChEBI" id="CHEBI:30616"/>
        <dbReference type="ChEBI" id="CHEBI:43474"/>
        <dbReference type="ChEBI" id="CHEBI:58359"/>
        <dbReference type="ChEBI" id="CHEBI:78520"/>
        <dbReference type="ChEBI" id="CHEBI:78521"/>
        <dbReference type="ChEBI" id="CHEBI:456216"/>
        <dbReference type="EC" id="6.3.5.7"/>
    </reaction>
</comment>
<organism evidence="9 10">
    <name type="scientific">Golovinomyces cichoracearum</name>
    <dbReference type="NCBI Taxonomy" id="62708"/>
    <lineage>
        <taxon>Eukaryota</taxon>
        <taxon>Fungi</taxon>
        <taxon>Dikarya</taxon>
        <taxon>Ascomycota</taxon>
        <taxon>Pezizomycotina</taxon>
        <taxon>Leotiomycetes</taxon>
        <taxon>Erysiphales</taxon>
        <taxon>Erysiphaceae</taxon>
        <taxon>Golovinomyces</taxon>
    </lineage>
</organism>
<dbReference type="InterPro" id="IPR036928">
    <property type="entry name" value="AS_sf"/>
</dbReference>
<evidence type="ECO:0000313" key="10">
    <source>
        <dbReference type="Proteomes" id="UP000285405"/>
    </source>
</evidence>
<dbReference type="AlphaFoldDB" id="A0A420IJK8"/>
<dbReference type="InterPro" id="IPR000120">
    <property type="entry name" value="Amidase"/>
</dbReference>
<dbReference type="GO" id="GO:0005524">
    <property type="term" value="F:ATP binding"/>
    <property type="evidence" value="ECO:0007669"/>
    <property type="project" value="UniProtKB-KW"/>
</dbReference>
<keyword evidence="9" id="KW-0808">Transferase</keyword>
<comment type="subcellular location">
    <subcellularLocation>
        <location evidence="7">Mitochondrion</location>
    </subcellularLocation>
</comment>
<keyword evidence="4 7" id="KW-0067">ATP-binding</keyword>
<evidence type="ECO:0000256" key="3">
    <source>
        <dbReference type="ARBA" id="ARBA00022741"/>
    </source>
</evidence>